<accession>A0A9Q0WNI4</accession>
<reference evidence="2" key="2">
    <citation type="journal article" date="2023" name="Int. J. Mol. Sci.">
        <title>De Novo Assembly and Annotation of 11 Diverse Shrub Willow (Salix) Genomes Reveals Novel Gene Organization in Sex-Linked Regions.</title>
        <authorList>
            <person name="Hyden B."/>
            <person name="Feng K."/>
            <person name="Yates T.B."/>
            <person name="Jawdy S."/>
            <person name="Cereghino C."/>
            <person name="Smart L.B."/>
            <person name="Muchero W."/>
        </authorList>
    </citation>
    <scope>NUCLEOTIDE SEQUENCE</scope>
    <source>
        <tissue evidence="2">Shoot tip</tissue>
    </source>
</reference>
<evidence type="ECO:0000313" key="3">
    <source>
        <dbReference type="Proteomes" id="UP001151532"/>
    </source>
</evidence>
<evidence type="ECO:0000256" key="1">
    <source>
        <dbReference type="SAM" id="SignalP"/>
    </source>
</evidence>
<proteinExistence type="predicted"/>
<feature type="signal peptide" evidence="1">
    <location>
        <begin position="1"/>
        <end position="29"/>
    </location>
</feature>
<keyword evidence="1" id="KW-0732">Signal</keyword>
<feature type="chain" id="PRO_5040112962" evidence="1">
    <location>
        <begin position="30"/>
        <end position="80"/>
    </location>
</feature>
<organism evidence="2 3">
    <name type="scientific">Salix purpurea</name>
    <name type="common">Purple osier willow</name>
    <dbReference type="NCBI Taxonomy" id="77065"/>
    <lineage>
        <taxon>Eukaryota</taxon>
        <taxon>Viridiplantae</taxon>
        <taxon>Streptophyta</taxon>
        <taxon>Embryophyta</taxon>
        <taxon>Tracheophyta</taxon>
        <taxon>Spermatophyta</taxon>
        <taxon>Magnoliopsida</taxon>
        <taxon>eudicotyledons</taxon>
        <taxon>Gunneridae</taxon>
        <taxon>Pentapetalae</taxon>
        <taxon>rosids</taxon>
        <taxon>fabids</taxon>
        <taxon>Malpighiales</taxon>
        <taxon>Salicaceae</taxon>
        <taxon>Saliceae</taxon>
        <taxon>Salix</taxon>
    </lineage>
</organism>
<keyword evidence="3" id="KW-1185">Reference proteome</keyword>
<comment type="caution">
    <text evidence="2">The sequence shown here is derived from an EMBL/GenBank/DDBJ whole genome shotgun (WGS) entry which is preliminary data.</text>
</comment>
<reference evidence="2" key="1">
    <citation type="submission" date="2022-11" db="EMBL/GenBank/DDBJ databases">
        <authorList>
            <person name="Hyden B.L."/>
            <person name="Feng K."/>
            <person name="Yates T."/>
            <person name="Jawdy S."/>
            <person name="Smart L.B."/>
            <person name="Muchero W."/>
        </authorList>
    </citation>
    <scope>NUCLEOTIDE SEQUENCE</scope>
    <source>
        <tissue evidence="2">Shoot tip</tissue>
    </source>
</reference>
<name>A0A9Q0WNI4_SALPP</name>
<dbReference type="AlphaFoldDB" id="A0A9Q0WNI4"/>
<sequence length="80" mass="8870">MMRMKGESWLPVVVVFVLFELMGHNISSAAFTPPDNYLIACGSSQNVSFQAYHLTNLILSKKGGIGSAFIFTLFQTRARI</sequence>
<dbReference type="EMBL" id="JAPFFK010000003">
    <property type="protein sequence ID" value="KAJ6770476.1"/>
    <property type="molecule type" value="Genomic_DNA"/>
</dbReference>
<gene>
    <name evidence="2" type="ORF">OIU79_021176</name>
</gene>
<protein>
    <submittedName>
        <fullName evidence="2">Uncharacterized protein</fullName>
    </submittedName>
</protein>
<dbReference type="Proteomes" id="UP001151532">
    <property type="component" value="Chromosome 11"/>
</dbReference>
<evidence type="ECO:0000313" key="2">
    <source>
        <dbReference type="EMBL" id="KAJ6770476.1"/>
    </source>
</evidence>